<comment type="caution">
    <text evidence="1">The sequence shown here is derived from an EMBL/GenBank/DDBJ whole genome shotgun (WGS) entry which is preliminary data.</text>
</comment>
<keyword evidence="2" id="KW-1185">Reference proteome</keyword>
<dbReference type="SUPFAM" id="SSF52833">
    <property type="entry name" value="Thioredoxin-like"/>
    <property type="match status" value="1"/>
</dbReference>
<organism evidence="1 2">
    <name type="scientific">Zoogloea oleivorans</name>
    <dbReference type="NCBI Taxonomy" id="1552750"/>
    <lineage>
        <taxon>Bacteria</taxon>
        <taxon>Pseudomonadati</taxon>
        <taxon>Pseudomonadota</taxon>
        <taxon>Betaproteobacteria</taxon>
        <taxon>Rhodocyclales</taxon>
        <taxon>Zoogloeaceae</taxon>
        <taxon>Zoogloea</taxon>
    </lineage>
</organism>
<dbReference type="InterPro" id="IPR036249">
    <property type="entry name" value="Thioredoxin-like_sf"/>
</dbReference>
<evidence type="ECO:0008006" key="3">
    <source>
        <dbReference type="Google" id="ProtNLM"/>
    </source>
</evidence>
<proteinExistence type="predicted"/>
<sequence>MSTAAIKGKSPLLLLLTLFLLPLAIGGGLYAYGWHPSKPGNHGEILSPPRPLPPLADASGKLLGKADFDGHWSLVVAGAGPCDAACKQWIVATRQVHVALYKQMGRVQRTWLTDQPAPDAGPLLAIQPDLHTAVAGSEAARAAFDLSTRGHRVYVVDPMGQIILRYAPDADPRGILKDMERLLRFAWAG</sequence>
<dbReference type="Proteomes" id="UP000389128">
    <property type="component" value="Unassembled WGS sequence"/>
</dbReference>
<gene>
    <name evidence="1" type="ORF">ETQ85_21325</name>
</gene>
<dbReference type="RefSeq" id="WP_148581090.1">
    <property type="nucleotide sequence ID" value="NZ_SDKK01000027.1"/>
</dbReference>
<name>A0A6C2CJ16_9RHOO</name>
<reference evidence="1 2" key="1">
    <citation type="submission" date="2019-01" db="EMBL/GenBank/DDBJ databases">
        <title>Zoogloea oleivorans genome sequencing and assembly.</title>
        <authorList>
            <person name="Tancsics A."/>
            <person name="Farkas M."/>
            <person name="Kriszt B."/>
            <person name="Maroti G."/>
            <person name="Horvath B."/>
        </authorList>
    </citation>
    <scope>NUCLEOTIDE SEQUENCE [LARGE SCALE GENOMIC DNA]</scope>
    <source>
        <strain evidence="1 2">Buc</strain>
    </source>
</reference>
<evidence type="ECO:0000313" key="2">
    <source>
        <dbReference type="Proteomes" id="UP000389128"/>
    </source>
</evidence>
<evidence type="ECO:0000313" key="1">
    <source>
        <dbReference type="EMBL" id="TYC53479.1"/>
    </source>
</evidence>
<accession>A0A6C2CJ16</accession>
<dbReference type="EMBL" id="SDKK01000027">
    <property type="protein sequence ID" value="TYC53479.1"/>
    <property type="molecule type" value="Genomic_DNA"/>
</dbReference>
<protein>
    <recommendedName>
        <fullName evidence="3">Cytochrome C oxidase subunit I</fullName>
    </recommendedName>
</protein>
<dbReference type="AlphaFoldDB" id="A0A6C2CJ16"/>
<dbReference type="OrthoDB" id="9180342at2"/>